<feature type="region of interest" description="Disordered" evidence="1">
    <location>
        <begin position="69"/>
        <end position="89"/>
    </location>
</feature>
<evidence type="ECO:0008006" key="4">
    <source>
        <dbReference type="Google" id="ProtNLM"/>
    </source>
</evidence>
<evidence type="ECO:0000313" key="2">
    <source>
        <dbReference type="EMBL" id="KAH0543954.1"/>
    </source>
</evidence>
<gene>
    <name evidence="2" type="ORF">KQX54_000908</name>
</gene>
<comment type="caution">
    <text evidence="2">The sequence shown here is derived from an EMBL/GenBank/DDBJ whole genome shotgun (WGS) entry which is preliminary data.</text>
</comment>
<feature type="compositionally biased region" description="Basic and acidic residues" evidence="1">
    <location>
        <begin position="73"/>
        <end position="86"/>
    </location>
</feature>
<keyword evidence="3" id="KW-1185">Reference proteome</keyword>
<evidence type="ECO:0000256" key="1">
    <source>
        <dbReference type="SAM" id="MobiDB-lite"/>
    </source>
</evidence>
<sequence length="108" mass="12637">MTLTGGKGTKKIPKKTVKAIREYVHWNTRRKLRLDLGDFNRVITNACYAARIKFKNEKKKEITRRGILQEGNMTEKDQKDNQEAEKGTAVTKKKMVLKDFVKKNRKQK</sequence>
<dbReference type="AlphaFoldDB" id="A0AAV7I3Z1"/>
<name>A0AAV7I3Z1_COTGL</name>
<accession>A0AAV7I3Z1</accession>
<organism evidence="2 3">
    <name type="scientific">Cotesia glomerata</name>
    <name type="common">Lepidopteran parasitic wasp</name>
    <name type="synonym">Apanteles glomeratus</name>
    <dbReference type="NCBI Taxonomy" id="32391"/>
    <lineage>
        <taxon>Eukaryota</taxon>
        <taxon>Metazoa</taxon>
        <taxon>Ecdysozoa</taxon>
        <taxon>Arthropoda</taxon>
        <taxon>Hexapoda</taxon>
        <taxon>Insecta</taxon>
        <taxon>Pterygota</taxon>
        <taxon>Neoptera</taxon>
        <taxon>Endopterygota</taxon>
        <taxon>Hymenoptera</taxon>
        <taxon>Apocrita</taxon>
        <taxon>Ichneumonoidea</taxon>
        <taxon>Braconidae</taxon>
        <taxon>Microgastrinae</taxon>
        <taxon>Cotesia</taxon>
    </lineage>
</organism>
<protein>
    <recommendedName>
        <fullName evidence="4">60S ribosomal protein L31</fullName>
    </recommendedName>
</protein>
<reference evidence="2 3" key="1">
    <citation type="journal article" date="2021" name="J. Hered.">
        <title>A chromosome-level genome assembly of the parasitoid wasp, Cotesia glomerata (Hymenoptera: Braconidae).</title>
        <authorList>
            <person name="Pinto B.J."/>
            <person name="Weis J.J."/>
            <person name="Gamble T."/>
            <person name="Ode P.J."/>
            <person name="Paul R."/>
            <person name="Zaspel J.M."/>
        </authorList>
    </citation>
    <scope>NUCLEOTIDE SEQUENCE [LARGE SCALE GENOMIC DNA]</scope>
    <source>
        <strain evidence="2">CgM1</strain>
    </source>
</reference>
<evidence type="ECO:0000313" key="3">
    <source>
        <dbReference type="Proteomes" id="UP000826195"/>
    </source>
</evidence>
<dbReference type="EMBL" id="JAHXZJ010002256">
    <property type="protein sequence ID" value="KAH0543954.1"/>
    <property type="molecule type" value="Genomic_DNA"/>
</dbReference>
<proteinExistence type="predicted"/>
<dbReference type="Proteomes" id="UP000826195">
    <property type="component" value="Unassembled WGS sequence"/>
</dbReference>